<dbReference type="PANTHER" id="PTHR30419">
    <property type="entry name" value="HTH-TYPE TRANSCRIPTIONAL REGULATOR YBHD"/>
    <property type="match status" value="1"/>
</dbReference>
<dbReference type="EMBL" id="SRJD01000010">
    <property type="protein sequence ID" value="TGA97993.1"/>
    <property type="molecule type" value="Genomic_DNA"/>
</dbReference>
<dbReference type="OrthoDB" id="63123at2"/>
<dbReference type="Proteomes" id="UP000298347">
    <property type="component" value="Unassembled WGS sequence"/>
</dbReference>
<proteinExistence type="inferred from homology"/>
<evidence type="ECO:0000256" key="4">
    <source>
        <dbReference type="ARBA" id="ARBA00023163"/>
    </source>
</evidence>
<dbReference type="InterPro" id="IPR005119">
    <property type="entry name" value="LysR_subst-bd"/>
</dbReference>
<dbReference type="CDD" id="cd05466">
    <property type="entry name" value="PBP2_LTTR_substrate"/>
    <property type="match status" value="1"/>
</dbReference>
<dbReference type="Pfam" id="PF00126">
    <property type="entry name" value="HTH_1"/>
    <property type="match status" value="1"/>
</dbReference>
<evidence type="ECO:0000259" key="5">
    <source>
        <dbReference type="PROSITE" id="PS50931"/>
    </source>
</evidence>
<dbReference type="RefSeq" id="WP_135348657.1">
    <property type="nucleotide sequence ID" value="NZ_SRJD01000010.1"/>
</dbReference>
<dbReference type="InterPro" id="IPR036388">
    <property type="entry name" value="WH-like_DNA-bd_sf"/>
</dbReference>
<reference evidence="6 7" key="1">
    <citation type="journal article" date="2015" name="Int. J. Syst. Evol. Microbiol.">
        <title>Sporolactobacillus shoreae sp. nov. and Sporolactobacillus spathodeae sp. nov., two spore-forming lactic acid bacteria isolated from tree barks in Thailand.</title>
        <authorList>
            <person name="Thamacharoensuk T."/>
            <person name="Kitahara M."/>
            <person name="Ohkuma M."/>
            <person name="Thongchul N."/>
            <person name="Tanasupawat S."/>
        </authorList>
    </citation>
    <scope>NUCLEOTIDE SEQUENCE [LARGE SCALE GENOMIC DNA]</scope>
    <source>
        <strain evidence="6 7">BK92</strain>
    </source>
</reference>
<dbReference type="InterPro" id="IPR050950">
    <property type="entry name" value="HTH-type_LysR_regulators"/>
</dbReference>
<dbReference type="PRINTS" id="PR00039">
    <property type="entry name" value="HTHLYSR"/>
</dbReference>
<dbReference type="GO" id="GO:0005829">
    <property type="term" value="C:cytosol"/>
    <property type="evidence" value="ECO:0007669"/>
    <property type="project" value="TreeGrafter"/>
</dbReference>
<gene>
    <name evidence="6" type="ORF">E4665_10035</name>
</gene>
<evidence type="ECO:0000313" key="6">
    <source>
        <dbReference type="EMBL" id="TGA97993.1"/>
    </source>
</evidence>
<dbReference type="PROSITE" id="PS50931">
    <property type="entry name" value="HTH_LYSR"/>
    <property type="match status" value="1"/>
</dbReference>
<dbReference type="Gene3D" id="1.10.10.10">
    <property type="entry name" value="Winged helix-like DNA-binding domain superfamily/Winged helix DNA-binding domain"/>
    <property type="match status" value="1"/>
</dbReference>
<organism evidence="6 7">
    <name type="scientific">Sporolactobacillus shoreae</name>
    <dbReference type="NCBI Taxonomy" id="1465501"/>
    <lineage>
        <taxon>Bacteria</taxon>
        <taxon>Bacillati</taxon>
        <taxon>Bacillota</taxon>
        <taxon>Bacilli</taxon>
        <taxon>Bacillales</taxon>
        <taxon>Sporolactobacillaceae</taxon>
        <taxon>Sporolactobacillus</taxon>
    </lineage>
</organism>
<evidence type="ECO:0000313" key="7">
    <source>
        <dbReference type="Proteomes" id="UP000298347"/>
    </source>
</evidence>
<dbReference type="PANTHER" id="PTHR30419:SF28">
    <property type="entry name" value="HTH-TYPE TRANSCRIPTIONAL REGULATOR BSDA"/>
    <property type="match status" value="1"/>
</dbReference>
<keyword evidence="3" id="KW-0238">DNA-binding</keyword>
<dbReference type="InterPro" id="IPR036390">
    <property type="entry name" value="WH_DNA-bd_sf"/>
</dbReference>
<evidence type="ECO:0000256" key="3">
    <source>
        <dbReference type="ARBA" id="ARBA00023125"/>
    </source>
</evidence>
<name>A0A4Z0GLX8_9BACL</name>
<dbReference type="Gene3D" id="3.40.190.290">
    <property type="match status" value="1"/>
</dbReference>
<accession>A0A4Z0GLX8</accession>
<keyword evidence="4" id="KW-0804">Transcription</keyword>
<sequence>MSLVQYEIFIKVVELKSFTKAADQLGLTQSAVSHAITGLETEFGFQLISRSRSGMTLTREGAQLLPSIRSVLQDNEKLHQEASAILGVTAGTLCVGVFTSVSRHLLPQIIQTMDNLYPQVKIRLTEGNYEEIEEQTISGKLDCGFVNKFHSDQLKVTPLLKDRILCIVSPESALYDQLAISFDQIEQVPFIMPAFGGYHEVKRILAENHVHPNVRFELMEENAILAMVAHHLGISILPELVLPEDIAPLKAIPLETDSYRTIGLATGFHPSPAAKQFVAVTKQVIGLDADLA</sequence>
<comment type="similarity">
    <text evidence="1">Belongs to the LysR transcriptional regulatory family.</text>
</comment>
<dbReference type="SUPFAM" id="SSF46785">
    <property type="entry name" value="Winged helix' DNA-binding domain"/>
    <property type="match status" value="1"/>
</dbReference>
<dbReference type="GO" id="GO:0003677">
    <property type="term" value="F:DNA binding"/>
    <property type="evidence" value="ECO:0007669"/>
    <property type="project" value="UniProtKB-KW"/>
</dbReference>
<dbReference type="GO" id="GO:0003700">
    <property type="term" value="F:DNA-binding transcription factor activity"/>
    <property type="evidence" value="ECO:0007669"/>
    <property type="project" value="InterPro"/>
</dbReference>
<feature type="domain" description="HTH lysR-type" evidence="5">
    <location>
        <begin position="1"/>
        <end position="58"/>
    </location>
</feature>
<protein>
    <submittedName>
        <fullName evidence="6">LysR family transcriptional regulator</fullName>
    </submittedName>
</protein>
<dbReference type="Pfam" id="PF03466">
    <property type="entry name" value="LysR_substrate"/>
    <property type="match status" value="1"/>
</dbReference>
<dbReference type="AlphaFoldDB" id="A0A4Z0GLX8"/>
<dbReference type="SUPFAM" id="SSF53850">
    <property type="entry name" value="Periplasmic binding protein-like II"/>
    <property type="match status" value="1"/>
</dbReference>
<evidence type="ECO:0000256" key="2">
    <source>
        <dbReference type="ARBA" id="ARBA00023015"/>
    </source>
</evidence>
<keyword evidence="7" id="KW-1185">Reference proteome</keyword>
<evidence type="ECO:0000256" key="1">
    <source>
        <dbReference type="ARBA" id="ARBA00009437"/>
    </source>
</evidence>
<dbReference type="FunFam" id="1.10.10.10:FF:000001">
    <property type="entry name" value="LysR family transcriptional regulator"/>
    <property type="match status" value="1"/>
</dbReference>
<comment type="caution">
    <text evidence="6">The sequence shown here is derived from an EMBL/GenBank/DDBJ whole genome shotgun (WGS) entry which is preliminary data.</text>
</comment>
<dbReference type="InterPro" id="IPR000847">
    <property type="entry name" value="LysR_HTH_N"/>
</dbReference>
<keyword evidence="2" id="KW-0805">Transcription regulation</keyword>